<organism evidence="1 2">
    <name type="scientific">Larkinella arboricola</name>
    <dbReference type="NCBI Taxonomy" id="643671"/>
    <lineage>
        <taxon>Bacteria</taxon>
        <taxon>Pseudomonadati</taxon>
        <taxon>Bacteroidota</taxon>
        <taxon>Cytophagia</taxon>
        <taxon>Cytophagales</taxon>
        <taxon>Spirosomataceae</taxon>
        <taxon>Larkinella</taxon>
    </lineage>
</organism>
<dbReference type="OrthoDB" id="9922687at2"/>
<dbReference type="EMBL" id="QLMC01000005">
    <property type="protein sequence ID" value="RAJ94012.1"/>
    <property type="molecule type" value="Genomic_DNA"/>
</dbReference>
<evidence type="ECO:0000313" key="2">
    <source>
        <dbReference type="Proteomes" id="UP000248790"/>
    </source>
</evidence>
<evidence type="ECO:0000313" key="1">
    <source>
        <dbReference type="EMBL" id="RAJ94012.1"/>
    </source>
</evidence>
<reference evidence="1 2" key="1">
    <citation type="submission" date="2018-06" db="EMBL/GenBank/DDBJ databases">
        <title>Genomic Encyclopedia of Archaeal and Bacterial Type Strains, Phase II (KMG-II): from individual species to whole genera.</title>
        <authorList>
            <person name="Goeker M."/>
        </authorList>
    </citation>
    <scope>NUCLEOTIDE SEQUENCE [LARGE SCALE GENOMIC DNA]</scope>
    <source>
        <strain evidence="1 2">DSM 21851</strain>
    </source>
</reference>
<comment type="caution">
    <text evidence="1">The sequence shown here is derived from an EMBL/GenBank/DDBJ whole genome shotgun (WGS) entry which is preliminary data.</text>
</comment>
<dbReference type="AlphaFoldDB" id="A0A327WRU2"/>
<sequence length="72" mass="7845">MTKEQFLALGIDDTSGFVIIYLKTGPRPLLMAQLRAPVLESDPPRLLFSYFASEKAPTGIVPSHTSRGNGLI</sequence>
<protein>
    <submittedName>
        <fullName evidence="1">Uncharacterized protein</fullName>
    </submittedName>
</protein>
<proteinExistence type="predicted"/>
<keyword evidence="2" id="KW-1185">Reference proteome</keyword>
<gene>
    <name evidence="1" type="ORF">LX87_03896</name>
</gene>
<name>A0A327WRU2_LARAB</name>
<dbReference type="RefSeq" id="WP_111629945.1">
    <property type="nucleotide sequence ID" value="NZ_QLMC01000005.1"/>
</dbReference>
<dbReference type="Proteomes" id="UP000248790">
    <property type="component" value="Unassembled WGS sequence"/>
</dbReference>
<accession>A0A327WRU2</accession>